<keyword evidence="6" id="KW-1185">Reference proteome</keyword>
<dbReference type="RefSeq" id="WP_310519299.1">
    <property type="nucleotide sequence ID" value="NZ_BAABBS010000001.1"/>
</dbReference>
<dbReference type="InterPro" id="IPR038507">
    <property type="entry name" value="YcnI-like_sf"/>
</dbReference>
<evidence type="ECO:0000313" key="5">
    <source>
        <dbReference type="EMBL" id="MDR5690566.1"/>
    </source>
</evidence>
<dbReference type="EMBL" id="JAVKGS010000001">
    <property type="protein sequence ID" value="MDR5690566.1"/>
    <property type="molecule type" value="Genomic_DNA"/>
</dbReference>
<accession>A0ABU1FGM3</accession>
<dbReference type="Gene3D" id="2.60.40.2230">
    <property type="entry name" value="Uncharacterised protein YcnI-like PF07987, DUF1775"/>
    <property type="match status" value="1"/>
</dbReference>
<evidence type="ECO:0000256" key="1">
    <source>
        <dbReference type="SAM" id="MobiDB-lite"/>
    </source>
</evidence>
<evidence type="ECO:0000313" key="6">
    <source>
        <dbReference type="Proteomes" id="UP001260072"/>
    </source>
</evidence>
<name>A0ABU1FGM3_9MICO</name>
<keyword evidence="2" id="KW-0812">Transmembrane</keyword>
<feature type="chain" id="PRO_5046589011" evidence="3">
    <location>
        <begin position="23"/>
        <end position="242"/>
    </location>
</feature>
<dbReference type="InterPro" id="IPR012533">
    <property type="entry name" value="YcnI-copper_dom"/>
</dbReference>
<sequence>MRTHTLRRAGIGLVAGTFLALAAPLAASAHVGIEPAQAEPGEPATFTFTALNESETASTIQLEVELPTDTPILSVRYAPLPGWTIEVVESELPDTVEAEEDEAPSRMVLTADEGNGLRPGQFLEWTVSFGPIPDTGQISFPTTQTYDDGEVVEWAATPDEVEEDDSLLPAPTLFINDDPNGHGHGETAEAGTDDHGEDTHAVTTAQPADGPSPVVSFVLSLIAAVAAVIALVVTLVRTRKAE</sequence>
<proteinExistence type="predicted"/>
<reference evidence="6" key="1">
    <citation type="submission" date="2023-07" db="EMBL/GenBank/DDBJ databases">
        <title>Description of three actinobacteria isolated from air of manufacturing shop in a pharmaceutical factory.</title>
        <authorList>
            <person name="Zhang D.-F."/>
        </authorList>
    </citation>
    <scope>NUCLEOTIDE SEQUENCE [LARGE SCALE GENOMIC DNA]</scope>
    <source>
        <strain evidence="6">CCTCC AB 2011122</strain>
    </source>
</reference>
<feature type="signal peptide" evidence="3">
    <location>
        <begin position="1"/>
        <end position="22"/>
    </location>
</feature>
<keyword evidence="3" id="KW-0732">Signal</keyword>
<dbReference type="Pfam" id="PF07987">
    <property type="entry name" value="DUF1775"/>
    <property type="match status" value="1"/>
</dbReference>
<protein>
    <submittedName>
        <fullName evidence="5">YcnI family protein</fullName>
    </submittedName>
</protein>
<gene>
    <name evidence="5" type="ORF">RH861_00645</name>
</gene>
<keyword evidence="2" id="KW-1133">Transmembrane helix</keyword>
<dbReference type="Proteomes" id="UP001260072">
    <property type="component" value="Unassembled WGS sequence"/>
</dbReference>
<organism evidence="5 6">
    <name type="scientific">Agromyces indicus</name>
    <dbReference type="NCBI Taxonomy" id="758919"/>
    <lineage>
        <taxon>Bacteria</taxon>
        <taxon>Bacillati</taxon>
        <taxon>Actinomycetota</taxon>
        <taxon>Actinomycetes</taxon>
        <taxon>Micrococcales</taxon>
        <taxon>Microbacteriaceae</taxon>
        <taxon>Agromyces</taxon>
    </lineage>
</organism>
<feature type="transmembrane region" description="Helical" evidence="2">
    <location>
        <begin position="214"/>
        <end position="236"/>
    </location>
</feature>
<feature type="compositionally biased region" description="Basic and acidic residues" evidence="1">
    <location>
        <begin position="179"/>
        <end position="200"/>
    </location>
</feature>
<feature type="region of interest" description="Disordered" evidence="1">
    <location>
        <begin position="176"/>
        <end position="209"/>
    </location>
</feature>
<comment type="caution">
    <text evidence="5">The sequence shown here is derived from an EMBL/GenBank/DDBJ whole genome shotgun (WGS) entry which is preliminary data.</text>
</comment>
<keyword evidence="2" id="KW-0472">Membrane</keyword>
<evidence type="ECO:0000256" key="3">
    <source>
        <dbReference type="SAM" id="SignalP"/>
    </source>
</evidence>
<evidence type="ECO:0000259" key="4">
    <source>
        <dbReference type="Pfam" id="PF07987"/>
    </source>
</evidence>
<dbReference type="CDD" id="cd08545">
    <property type="entry name" value="YcnI_like"/>
    <property type="match status" value="1"/>
</dbReference>
<feature type="domain" description="YncI copper-binding" evidence="4">
    <location>
        <begin position="30"/>
        <end position="173"/>
    </location>
</feature>
<evidence type="ECO:0000256" key="2">
    <source>
        <dbReference type="SAM" id="Phobius"/>
    </source>
</evidence>